<organism evidence="9 10">
    <name type="scientific">Blattamonas nauphoetae</name>
    <dbReference type="NCBI Taxonomy" id="2049346"/>
    <lineage>
        <taxon>Eukaryota</taxon>
        <taxon>Metamonada</taxon>
        <taxon>Preaxostyla</taxon>
        <taxon>Oxymonadida</taxon>
        <taxon>Blattamonas</taxon>
    </lineage>
</organism>
<dbReference type="InterPro" id="IPR027012">
    <property type="entry name" value="Enkurin_dom"/>
</dbReference>
<keyword evidence="4" id="KW-0206">Cytoskeleton</keyword>
<keyword evidence="6" id="KW-0175">Coiled coil</keyword>
<comment type="caution">
    <text evidence="9">The sequence shown here is derived from an EMBL/GenBank/DDBJ whole genome shotgun (WGS) entry which is preliminary data.</text>
</comment>
<sequence length="205" mass="24180">MTETKKQRPHGTMGVPRVEVSPQNFTRVKDRTLPKTREFRYEDPVPKKDPVPLRVEEPIHGLQTNQNFIQTNAITIINTAAKKPPHKEIHYTNKKGYGERPKYLDRVNEEIQQEQTIKRDIMTQRAYTEMVASREPELMSEEEKAELLSGLKKRWAALRSECNKIGLHIDIDSIRIKKESLERQMGEIEHDMERLSKKRVYVERY</sequence>
<keyword evidence="5" id="KW-0966">Cell projection</keyword>
<dbReference type="EMBL" id="JARBJD010000012">
    <property type="protein sequence ID" value="KAK2962134.1"/>
    <property type="molecule type" value="Genomic_DNA"/>
</dbReference>
<comment type="subcellular location">
    <subcellularLocation>
        <location evidence="1">Cell projection</location>
        <location evidence="1">Cilium</location>
    </subcellularLocation>
    <subcellularLocation>
        <location evidence="2">Cytoplasm</location>
        <location evidence="2">Cytoskeleton</location>
    </subcellularLocation>
</comment>
<dbReference type="InterPro" id="IPR052102">
    <property type="entry name" value="Enkurin_domain-protein"/>
</dbReference>
<feature type="coiled-coil region" evidence="6">
    <location>
        <begin position="171"/>
        <end position="198"/>
    </location>
</feature>
<evidence type="ECO:0000256" key="7">
    <source>
        <dbReference type="SAM" id="MobiDB-lite"/>
    </source>
</evidence>
<evidence type="ECO:0000256" key="3">
    <source>
        <dbReference type="ARBA" id="ARBA00022490"/>
    </source>
</evidence>
<evidence type="ECO:0000256" key="6">
    <source>
        <dbReference type="SAM" id="Coils"/>
    </source>
</evidence>
<keyword evidence="3" id="KW-0963">Cytoplasm</keyword>
<evidence type="ECO:0000259" key="8">
    <source>
        <dbReference type="PROSITE" id="PS51665"/>
    </source>
</evidence>
<evidence type="ECO:0000256" key="1">
    <source>
        <dbReference type="ARBA" id="ARBA00004138"/>
    </source>
</evidence>
<evidence type="ECO:0000256" key="4">
    <source>
        <dbReference type="ARBA" id="ARBA00023212"/>
    </source>
</evidence>
<dbReference type="PROSITE" id="PS51665">
    <property type="entry name" value="ENKURIN"/>
    <property type="match status" value="1"/>
</dbReference>
<keyword evidence="10" id="KW-1185">Reference proteome</keyword>
<dbReference type="PANTHER" id="PTHR21490">
    <property type="entry name" value="ENKURIN-RELATED"/>
    <property type="match status" value="1"/>
</dbReference>
<dbReference type="Pfam" id="PF13864">
    <property type="entry name" value="Enkurin"/>
    <property type="match status" value="1"/>
</dbReference>
<reference evidence="9 10" key="1">
    <citation type="journal article" date="2022" name="bioRxiv">
        <title>Genomics of Preaxostyla Flagellates Illuminates Evolutionary Transitions and the Path Towards Mitochondrial Loss.</title>
        <authorList>
            <person name="Novak L.V.F."/>
            <person name="Treitli S.C."/>
            <person name="Pyrih J."/>
            <person name="Halakuc P."/>
            <person name="Pipaliya S.V."/>
            <person name="Vacek V."/>
            <person name="Brzon O."/>
            <person name="Soukal P."/>
            <person name="Eme L."/>
            <person name="Dacks J.B."/>
            <person name="Karnkowska A."/>
            <person name="Elias M."/>
            <person name="Hampl V."/>
        </authorList>
    </citation>
    <scope>NUCLEOTIDE SEQUENCE [LARGE SCALE GENOMIC DNA]</scope>
    <source>
        <strain evidence="9">NAU3</strain>
        <tissue evidence="9">Gut</tissue>
    </source>
</reference>
<evidence type="ECO:0000256" key="2">
    <source>
        <dbReference type="ARBA" id="ARBA00004245"/>
    </source>
</evidence>
<gene>
    <name evidence="9" type="ORF">BLNAU_2794</name>
</gene>
<accession>A0ABQ9YEV8</accession>
<feature type="region of interest" description="Disordered" evidence="7">
    <location>
        <begin position="1"/>
        <end position="23"/>
    </location>
</feature>
<evidence type="ECO:0000313" key="10">
    <source>
        <dbReference type="Proteomes" id="UP001281761"/>
    </source>
</evidence>
<name>A0ABQ9YEV8_9EUKA</name>
<evidence type="ECO:0000256" key="5">
    <source>
        <dbReference type="ARBA" id="ARBA00023273"/>
    </source>
</evidence>
<dbReference type="Proteomes" id="UP001281761">
    <property type="component" value="Unassembled WGS sequence"/>
</dbReference>
<dbReference type="PANTHER" id="PTHR21490:SF0">
    <property type="entry name" value="ENKURIN"/>
    <property type="match status" value="1"/>
</dbReference>
<protein>
    <submittedName>
        <fullName evidence="9">Calmodulin-binding</fullName>
    </submittedName>
</protein>
<evidence type="ECO:0000313" key="9">
    <source>
        <dbReference type="EMBL" id="KAK2962134.1"/>
    </source>
</evidence>
<proteinExistence type="predicted"/>
<feature type="domain" description="Enkurin" evidence="8">
    <location>
        <begin position="102"/>
        <end position="203"/>
    </location>
</feature>